<keyword evidence="1" id="KW-0732">Signal</keyword>
<comment type="caution">
    <text evidence="2">The sequence shown here is derived from an EMBL/GenBank/DDBJ whole genome shotgun (WGS) entry which is preliminary data.</text>
</comment>
<evidence type="ECO:0000313" key="3">
    <source>
        <dbReference type="Proteomes" id="UP001595548"/>
    </source>
</evidence>
<reference evidence="3" key="1">
    <citation type="journal article" date="2019" name="Int. J. Syst. Evol. Microbiol.">
        <title>The Global Catalogue of Microorganisms (GCM) 10K type strain sequencing project: providing services to taxonomists for standard genome sequencing and annotation.</title>
        <authorList>
            <consortium name="The Broad Institute Genomics Platform"/>
            <consortium name="The Broad Institute Genome Sequencing Center for Infectious Disease"/>
            <person name="Wu L."/>
            <person name="Ma J."/>
        </authorList>
    </citation>
    <scope>NUCLEOTIDE SEQUENCE [LARGE SCALE GENOMIC DNA]</scope>
    <source>
        <strain evidence="3">KCTC 52141</strain>
    </source>
</reference>
<evidence type="ECO:0008006" key="4">
    <source>
        <dbReference type="Google" id="ProtNLM"/>
    </source>
</evidence>
<dbReference type="RefSeq" id="WP_339617591.1">
    <property type="nucleotide sequence ID" value="NZ_AP031500.1"/>
</dbReference>
<gene>
    <name evidence="2" type="ORF">ACFOEB_00320</name>
</gene>
<feature type="chain" id="PRO_5045219333" description="DUF1311 domain-containing protein" evidence="1">
    <location>
        <begin position="23"/>
        <end position="177"/>
    </location>
</feature>
<keyword evidence="3" id="KW-1185">Reference proteome</keyword>
<accession>A0ABV7HIC5</accession>
<organism evidence="2 3">
    <name type="scientific">Gilvimarinus japonicus</name>
    <dbReference type="NCBI Taxonomy" id="1796469"/>
    <lineage>
        <taxon>Bacteria</taxon>
        <taxon>Pseudomonadati</taxon>
        <taxon>Pseudomonadota</taxon>
        <taxon>Gammaproteobacteria</taxon>
        <taxon>Cellvibrionales</taxon>
        <taxon>Cellvibrionaceae</taxon>
        <taxon>Gilvimarinus</taxon>
    </lineage>
</organism>
<name>A0ABV7HIC5_9GAMM</name>
<feature type="signal peptide" evidence="1">
    <location>
        <begin position="1"/>
        <end position="22"/>
    </location>
</feature>
<evidence type="ECO:0000256" key="1">
    <source>
        <dbReference type="SAM" id="SignalP"/>
    </source>
</evidence>
<proteinExistence type="predicted"/>
<dbReference type="EMBL" id="JBHRTL010000001">
    <property type="protein sequence ID" value="MFC3153633.1"/>
    <property type="molecule type" value="Genomic_DNA"/>
</dbReference>
<sequence>MKNLLLPIVLLLMALAGSQVNACDEDCKRKQAMEQHNVEFPSYLNAKFCETTSVDFLLRDYASLEKYRNDRLPTGHKGGMNNIRKMLEQRKEWLTECDDYLRLTEQGRVFYNAETTQTVFAAIDKVTTELNALVYNGSQEVIVTNGLDIAEQDFDKMLTVLDQHKTNLQLRGQLVIR</sequence>
<dbReference type="Proteomes" id="UP001595548">
    <property type="component" value="Unassembled WGS sequence"/>
</dbReference>
<evidence type="ECO:0000313" key="2">
    <source>
        <dbReference type="EMBL" id="MFC3153633.1"/>
    </source>
</evidence>
<protein>
    <recommendedName>
        <fullName evidence="4">DUF1311 domain-containing protein</fullName>
    </recommendedName>
</protein>